<proteinExistence type="predicted"/>
<dbReference type="AlphaFoldDB" id="A0A3B0VEL3"/>
<evidence type="ECO:0000313" key="1">
    <source>
        <dbReference type="EMBL" id="VAW42058.1"/>
    </source>
</evidence>
<dbReference type="PANTHER" id="PTHR40590">
    <property type="entry name" value="CYTOPLASMIC PROTEIN-RELATED"/>
    <property type="match status" value="1"/>
</dbReference>
<sequence length="209" mass="23757">MHDNTVMKKIISVFLNLLLLSLFFVTPAHAENDRAFFWQVTSAQATVYLMGSIHFADKSFYPLRPVIEAAFKRSDALVVELDITKTDNAIYQRMLSQRGIYKGGRTIKDALSEETWLQLRQHLRYLKVPYDSVKSYKPGVLVLTLSSIQVMRLGLDPGLGIDAYFLSKAGHKKIIELETLQQQLNLFLDIPDGELLLKESLYSLGDAEM</sequence>
<evidence type="ECO:0008006" key="2">
    <source>
        <dbReference type="Google" id="ProtNLM"/>
    </source>
</evidence>
<organism evidence="1">
    <name type="scientific">hydrothermal vent metagenome</name>
    <dbReference type="NCBI Taxonomy" id="652676"/>
    <lineage>
        <taxon>unclassified sequences</taxon>
        <taxon>metagenomes</taxon>
        <taxon>ecological metagenomes</taxon>
    </lineage>
</organism>
<accession>A0A3B0VEL3</accession>
<dbReference type="PANTHER" id="PTHR40590:SF1">
    <property type="entry name" value="CYTOPLASMIC PROTEIN"/>
    <property type="match status" value="1"/>
</dbReference>
<dbReference type="EMBL" id="UOEX01000413">
    <property type="protein sequence ID" value="VAW42058.1"/>
    <property type="molecule type" value="Genomic_DNA"/>
</dbReference>
<protein>
    <recommendedName>
        <fullName evidence="2">TraB/GumN family protein</fullName>
    </recommendedName>
</protein>
<reference evidence="1" key="1">
    <citation type="submission" date="2018-06" db="EMBL/GenBank/DDBJ databases">
        <authorList>
            <person name="Zhirakovskaya E."/>
        </authorList>
    </citation>
    <scope>NUCLEOTIDE SEQUENCE</scope>
</reference>
<dbReference type="Pfam" id="PF01963">
    <property type="entry name" value="TraB_PrgY_gumN"/>
    <property type="match status" value="1"/>
</dbReference>
<dbReference type="InterPro" id="IPR047111">
    <property type="entry name" value="YbaP-like"/>
</dbReference>
<feature type="non-terminal residue" evidence="1">
    <location>
        <position position="209"/>
    </location>
</feature>
<name>A0A3B0VEL3_9ZZZZ</name>
<dbReference type="CDD" id="cd14789">
    <property type="entry name" value="Tiki"/>
    <property type="match status" value="1"/>
</dbReference>
<gene>
    <name evidence="1" type="ORF">MNBD_DELTA03-34</name>
</gene>
<dbReference type="InterPro" id="IPR002816">
    <property type="entry name" value="TraB/PrgY/GumN_fam"/>
</dbReference>